<keyword evidence="4" id="KW-1185">Reference proteome</keyword>
<dbReference type="GO" id="GO:0000160">
    <property type="term" value="P:phosphorelay signal transduction system"/>
    <property type="evidence" value="ECO:0007669"/>
    <property type="project" value="InterPro"/>
</dbReference>
<organism evidence="3 4">
    <name type="scientific">Dyadobacter fermentans (strain ATCC 700827 / DSM 18053 / CIP 107007 / KCTC 52180 / NS114)</name>
    <dbReference type="NCBI Taxonomy" id="471854"/>
    <lineage>
        <taxon>Bacteria</taxon>
        <taxon>Pseudomonadati</taxon>
        <taxon>Bacteroidota</taxon>
        <taxon>Cytophagia</taxon>
        <taxon>Cytophagales</taxon>
        <taxon>Spirosomataceae</taxon>
        <taxon>Dyadobacter</taxon>
    </lineage>
</organism>
<feature type="domain" description="Response regulatory" evidence="2">
    <location>
        <begin position="148"/>
        <end position="276"/>
    </location>
</feature>
<keyword evidence="1" id="KW-0597">Phosphoprotein</keyword>
<dbReference type="STRING" id="471854.Dfer_5581"/>
<dbReference type="InterPro" id="IPR052893">
    <property type="entry name" value="TCS_response_regulator"/>
</dbReference>
<feature type="domain" description="Response regulatory" evidence="2">
    <location>
        <begin position="3"/>
        <end position="125"/>
    </location>
</feature>
<dbReference type="AlphaFoldDB" id="C6VWM1"/>
<accession>C6VWM1</accession>
<dbReference type="SMART" id="SM00448">
    <property type="entry name" value="REC"/>
    <property type="match status" value="2"/>
</dbReference>
<dbReference type="Gene3D" id="3.40.50.2300">
    <property type="match status" value="2"/>
</dbReference>
<name>C6VWM1_DYAFD</name>
<dbReference type="RefSeq" id="WP_015815011.1">
    <property type="nucleotide sequence ID" value="NC_013037.1"/>
</dbReference>
<dbReference type="PANTHER" id="PTHR44520">
    <property type="entry name" value="RESPONSE REGULATOR RCP1-RELATED"/>
    <property type="match status" value="1"/>
</dbReference>
<dbReference type="SUPFAM" id="SSF52172">
    <property type="entry name" value="CheY-like"/>
    <property type="match status" value="2"/>
</dbReference>
<dbReference type="KEGG" id="dfe:Dfer_5581"/>
<dbReference type="HOGENOM" id="CLU_962199_0_0_10"/>
<dbReference type="eggNOG" id="COG3706">
    <property type="taxonomic scope" value="Bacteria"/>
</dbReference>
<dbReference type="OrthoDB" id="958605at2"/>
<sequence>MKTIYLADDDEDDRMLIRLAVEQVIHPVRIVELDSGDQLVKRIVSQGLSDDPAMIIMDMNMPRMNGLETVRILKLNELCCHIPVVMLSSTSNRDLVRDAYERGVNAFLEKPVHEADFIKLAQAVDACFLNASHVTGDTRPPSQGKNGSVIVIEDNEDHMFFIRHALQESMPEVRVVEFPNAADVIEQLGPAWDSIDPAPHLILMDLYLPGRQDGLDLLVKIHQLLVSKNSRSIPVIVFSYSDKPEDMHASYQRNASAYMTKDKNAAHWKNDFKNLHNFWWNTVSTPDPR</sequence>
<proteinExistence type="predicted"/>
<dbReference type="Proteomes" id="UP000002011">
    <property type="component" value="Chromosome"/>
</dbReference>
<feature type="modified residue" description="4-aspartylphosphate" evidence="1">
    <location>
        <position position="58"/>
    </location>
</feature>
<feature type="modified residue" description="4-aspartylphosphate" evidence="1">
    <location>
        <position position="205"/>
    </location>
</feature>
<dbReference type="Pfam" id="PF00072">
    <property type="entry name" value="Response_reg"/>
    <property type="match status" value="2"/>
</dbReference>
<dbReference type="InterPro" id="IPR011006">
    <property type="entry name" value="CheY-like_superfamily"/>
</dbReference>
<dbReference type="eggNOG" id="COG2197">
    <property type="taxonomic scope" value="Bacteria"/>
</dbReference>
<evidence type="ECO:0000313" key="4">
    <source>
        <dbReference type="Proteomes" id="UP000002011"/>
    </source>
</evidence>
<dbReference type="PROSITE" id="PS50110">
    <property type="entry name" value="RESPONSE_REGULATORY"/>
    <property type="match status" value="2"/>
</dbReference>
<dbReference type="EMBL" id="CP001619">
    <property type="protein sequence ID" value="ACT96771.1"/>
    <property type="molecule type" value="Genomic_DNA"/>
</dbReference>
<reference evidence="3 4" key="1">
    <citation type="journal article" date="2009" name="Stand. Genomic Sci.">
        <title>Complete genome sequence of Dyadobacter fermentans type strain (NS114).</title>
        <authorList>
            <person name="Lang E."/>
            <person name="Lapidus A."/>
            <person name="Chertkov O."/>
            <person name="Brettin T."/>
            <person name="Detter J.C."/>
            <person name="Han C."/>
            <person name="Copeland A."/>
            <person name="Glavina Del Rio T."/>
            <person name="Nolan M."/>
            <person name="Chen F."/>
            <person name="Lucas S."/>
            <person name="Tice H."/>
            <person name="Cheng J.F."/>
            <person name="Land M."/>
            <person name="Hauser L."/>
            <person name="Chang Y.J."/>
            <person name="Jeffries C.D."/>
            <person name="Kopitz M."/>
            <person name="Bruce D."/>
            <person name="Goodwin L."/>
            <person name="Pitluck S."/>
            <person name="Ovchinnikova G."/>
            <person name="Pati A."/>
            <person name="Ivanova N."/>
            <person name="Mavrommatis K."/>
            <person name="Chen A."/>
            <person name="Palaniappan K."/>
            <person name="Chain P."/>
            <person name="Bristow J."/>
            <person name="Eisen J.A."/>
            <person name="Markowitz V."/>
            <person name="Hugenholtz P."/>
            <person name="Goker M."/>
            <person name="Rohde M."/>
            <person name="Kyrpides N.C."/>
            <person name="Klenk H.P."/>
        </authorList>
    </citation>
    <scope>NUCLEOTIDE SEQUENCE [LARGE SCALE GENOMIC DNA]</scope>
    <source>
        <strain evidence="4">ATCC 700827 / DSM 18053 / CIP 107007 / KCTC 52180 / NS114</strain>
    </source>
</reference>
<evidence type="ECO:0000313" key="3">
    <source>
        <dbReference type="EMBL" id="ACT96771.1"/>
    </source>
</evidence>
<gene>
    <name evidence="3" type="ordered locus">Dfer_5581</name>
</gene>
<dbReference type="InterPro" id="IPR001789">
    <property type="entry name" value="Sig_transdc_resp-reg_receiver"/>
</dbReference>
<evidence type="ECO:0000259" key="2">
    <source>
        <dbReference type="PROSITE" id="PS50110"/>
    </source>
</evidence>
<protein>
    <submittedName>
        <fullName evidence="3">Response regulator receiver protein</fullName>
    </submittedName>
</protein>
<evidence type="ECO:0000256" key="1">
    <source>
        <dbReference type="PROSITE-ProRule" id="PRU00169"/>
    </source>
</evidence>